<dbReference type="InterPro" id="IPR036856">
    <property type="entry name" value="Ald_Oxase/Xan_DH_a/b_sf"/>
</dbReference>
<dbReference type="CDD" id="cd00207">
    <property type="entry name" value="fer2"/>
    <property type="match status" value="1"/>
</dbReference>
<dbReference type="AlphaFoldDB" id="A0A4Q9GKB3"/>
<dbReference type="InterPro" id="IPR002888">
    <property type="entry name" value="2Fe-2S-bd"/>
</dbReference>
<dbReference type="PANTHER" id="PTHR11908:SF132">
    <property type="entry name" value="ALDEHYDE OXIDASE 1-RELATED"/>
    <property type="match status" value="1"/>
</dbReference>
<dbReference type="InterPro" id="IPR046867">
    <property type="entry name" value="AldOxase/xan_DH_MoCoBD2"/>
</dbReference>
<dbReference type="Gene3D" id="3.30.365.10">
    <property type="entry name" value="Aldehyde oxidase/xanthine dehydrogenase, molybdopterin binding domain"/>
    <property type="match status" value="4"/>
</dbReference>
<dbReference type="InterPro" id="IPR008274">
    <property type="entry name" value="AldOxase/xan_DH_MoCoBD1"/>
</dbReference>
<keyword evidence="2" id="KW-0500">Molybdenum</keyword>
<keyword evidence="8" id="KW-1185">Reference proteome</keyword>
<dbReference type="PANTHER" id="PTHR11908">
    <property type="entry name" value="XANTHINE DEHYDROGENASE"/>
    <property type="match status" value="1"/>
</dbReference>
<evidence type="ECO:0000259" key="6">
    <source>
        <dbReference type="PROSITE" id="PS51085"/>
    </source>
</evidence>
<organism evidence="7 8">
    <name type="scientific">Hansschlegelia quercus</name>
    <dbReference type="NCBI Taxonomy" id="2528245"/>
    <lineage>
        <taxon>Bacteria</taxon>
        <taxon>Pseudomonadati</taxon>
        <taxon>Pseudomonadota</taxon>
        <taxon>Alphaproteobacteria</taxon>
        <taxon>Hyphomicrobiales</taxon>
        <taxon>Methylopilaceae</taxon>
        <taxon>Hansschlegelia</taxon>
    </lineage>
</organism>
<proteinExistence type="inferred from homology"/>
<dbReference type="InterPro" id="IPR000674">
    <property type="entry name" value="Ald_Oxase/Xan_DH_a/b"/>
</dbReference>
<dbReference type="EMBL" id="SIUB01000001">
    <property type="protein sequence ID" value="TBN54799.1"/>
    <property type="molecule type" value="Genomic_DNA"/>
</dbReference>
<evidence type="ECO:0000256" key="5">
    <source>
        <dbReference type="ARBA" id="ARBA00023004"/>
    </source>
</evidence>
<comment type="caution">
    <text evidence="7">The sequence shown here is derived from an EMBL/GenBank/DDBJ whole genome shotgun (WGS) entry which is preliminary data.</text>
</comment>
<dbReference type="RefSeq" id="WP_131001052.1">
    <property type="nucleotide sequence ID" value="NZ_JBHSZR010000002.1"/>
</dbReference>
<protein>
    <submittedName>
        <fullName evidence="7">Aldehyde oxidase</fullName>
    </submittedName>
</protein>
<evidence type="ECO:0000256" key="2">
    <source>
        <dbReference type="ARBA" id="ARBA00022505"/>
    </source>
</evidence>
<feature type="domain" description="2Fe-2S ferredoxin-type" evidence="6">
    <location>
        <begin position="1"/>
        <end position="74"/>
    </location>
</feature>
<gene>
    <name evidence="7" type="ORF">EYR15_01130</name>
</gene>
<dbReference type="SUPFAM" id="SSF47741">
    <property type="entry name" value="CO dehydrogenase ISP C-domain like"/>
    <property type="match status" value="1"/>
</dbReference>
<dbReference type="SUPFAM" id="SSF54292">
    <property type="entry name" value="2Fe-2S ferredoxin-like"/>
    <property type="match status" value="1"/>
</dbReference>
<dbReference type="Gene3D" id="3.90.1170.50">
    <property type="entry name" value="Aldehyde oxidase/xanthine dehydrogenase, a/b hammerhead"/>
    <property type="match status" value="1"/>
</dbReference>
<keyword evidence="4" id="KW-0560">Oxidoreductase</keyword>
<comment type="similarity">
    <text evidence="1">Belongs to the xanthine dehydrogenase family.</text>
</comment>
<dbReference type="PROSITE" id="PS00197">
    <property type="entry name" value="2FE2S_FER_1"/>
    <property type="match status" value="1"/>
</dbReference>
<dbReference type="SUPFAM" id="SSF56003">
    <property type="entry name" value="Molybdenum cofactor-binding domain"/>
    <property type="match status" value="1"/>
</dbReference>
<dbReference type="InterPro" id="IPR037165">
    <property type="entry name" value="AldOxase/xan_DH_Mopterin-bd_sf"/>
</dbReference>
<evidence type="ECO:0000256" key="1">
    <source>
        <dbReference type="ARBA" id="ARBA00006849"/>
    </source>
</evidence>
<dbReference type="InterPro" id="IPR036010">
    <property type="entry name" value="2Fe-2S_ferredoxin-like_sf"/>
</dbReference>
<name>A0A4Q9GKB3_9HYPH</name>
<keyword evidence="5" id="KW-0408">Iron</keyword>
<dbReference type="InterPro" id="IPR012675">
    <property type="entry name" value="Beta-grasp_dom_sf"/>
</dbReference>
<dbReference type="SUPFAM" id="SSF54665">
    <property type="entry name" value="CO dehydrogenase molybdoprotein N-domain-like"/>
    <property type="match status" value="1"/>
</dbReference>
<dbReference type="InterPro" id="IPR016208">
    <property type="entry name" value="Ald_Oxase/xanthine_DH-like"/>
</dbReference>
<reference evidence="7 8" key="1">
    <citation type="submission" date="2019-02" db="EMBL/GenBank/DDBJ databases">
        <title>Hansschlegelia quercus sp. nov., a novel methylotrophic bacterium from buds of oak (Quercus robur L.).</title>
        <authorList>
            <person name="Agafonova N.V."/>
            <person name="Kaparullina E.N."/>
            <person name="Grouzdev D.S."/>
            <person name="Doronina N.V."/>
        </authorList>
    </citation>
    <scope>NUCLEOTIDE SEQUENCE [LARGE SCALE GENOMIC DNA]</scope>
    <source>
        <strain evidence="7 8">Dub</strain>
    </source>
</reference>
<dbReference type="GO" id="GO:0005506">
    <property type="term" value="F:iron ion binding"/>
    <property type="evidence" value="ECO:0007669"/>
    <property type="project" value="InterPro"/>
</dbReference>
<evidence type="ECO:0000313" key="7">
    <source>
        <dbReference type="EMBL" id="TBN54799.1"/>
    </source>
</evidence>
<dbReference type="GO" id="GO:0051537">
    <property type="term" value="F:2 iron, 2 sulfur cluster binding"/>
    <property type="evidence" value="ECO:0007669"/>
    <property type="project" value="InterPro"/>
</dbReference>
<dbReference type="Pfam" id="PF00111">
    <property type="entry name" value="Fer2"/>
    <property type="match status" value="1"/>
</dbReference>
<dbReference type="Gene3D" id="1.10.150.120">
    <property type="entry name" value="[2Fe-2S]-binding domain"/>
    <property type="match status" value="1"/>
</dbReference>
<evidence type="ECO:0000256" key="4">
    <source>
        <dbReference type="ARBA" id="ARBA00023002"/>
    </source>
</evidence>
<dbReference type="InterPro" id="IPR036884">
    <property type="entry name" value="2Fe-2S-bd_dom_sf"/>
</dbReference>
<dbReference type="OrthoDB" id="9763985at2"/>
<dbReference type="GO" id="GO:0016491">
    <property type="term" value="F:oxidoreductase activity"/>
    <property type="evidence" value="ECO:0007669"/>
    <property type="project" value="UniProtKB-KW"/>
</dbReference>
<sequence length="896" mass="95013">MNLQINGRRFDERPRAGQCLRTYLRERGWFGVKKGCDAGDCGACTVHVDGKPVHSCIYPAFRADGRSVTTIEGFADGDTLSPVQQRFADAQGFQCGFCTAGMIATVSGMTSDQLDDLPRSLKGNLCRCTGYRTIEDAIRGVANVEAAAPGQAACVSAPAPATRRIVTGTEPYTFDVAPAGLLHMKLLRSPHAHARVRAIDASAALAVPGVKLVLTHEDAPAILSSTGLHELDADDPDDTRMLDDVVRFIGQRVAAVVADSEAAAEEGCRRLAVDYEILPAVFDAEDAMQPGAPLLHGDKKLPWRPEANVCAEVHGGVGDVEAGFGEADTVHEGTYESHRVQHAHLETHGSLAWIDEAGRLNVRTSSQVPFLAQRRLAKLFGLEREEVRVLCARVGGGFGGKQELLTEDVTALAALRLKVPVKLEFTREEQFVGATTRHPMKVKVRLGAKADGRLTAIKIEVLSNTGAYGNHGPGVLFHGCNESIALYRCPNKKVDGWSVYTNTVPSGAFRGYGLSQTNFAIESALDDLARRLQIDPFAMRRINVIRPGDAMHAFSADPHDVEYGSYGLDQCLDLAEQAIARDGSPTLGADWLVGEGMAVGMLDTIPPRGHHASAECRLTSDGTYEVAIGTAEFGNGSTTVHVQLAAQALATRPERVRIVQSDTDLTGYDTGAFGSTGTVVAGKAVFAAAIALRDKLVAAGAALLGADIAECALDENGVAFGNRRLTLAEIGALSAIGEAAGTPRSVAFNVQAFRVAVHRVTGAIRILRSVHAADAGTVMNPNQCRGQIEGGVAQAIGAALYEHVDVDAAGAVTTRTFRSYHVPAFADVPRTEVLFAKTSDALGPLGAKSMSESPFNPVGAALANALRDATGQRFAALPLTPDRIYDRLEAPEAPLT</sequence>
<dbReference type="SMART" id="SM01008">
    <property type="entry name" value="Ald_Xan_dh_C"/>
    <property type="match status" value="1"/>
</dbReference>
<dbReference type="Pfam" id="PF20256">
    <property type="entry name" value="MoCoBD_2"/>
    <property type="match status" value="1"/>
</dbReference>
<dbReference type="InterPro" id="IPR001041">
    <property type="entry name" value="2Fe-2S_ferredoxin-type"/>
</dbReference>
<dbReference type="InterPro" id="IPR006058">
    <property type="entry name" value="2Fe2S_fd_BS"/>
</dbReference>
<accession>A0A4Q9GKB3</accession>
<keyword evidence="3" id="KW-0479">Metal-binding</keyword>
<dbReference type="Pfam" id="PF01315">
    <property type="entry name" value="Ald_Xan_dh_C"/>
    <property type="match status" value="1"/>
</dbReference>
<dbReference type="Gene3D" id="3.10.20.30">
    <property type="match status" value="1"/>
</dbReference>
<evidence type="ECO:0000313" key="8">
    <source>
        <dbReference type="Proteomes" id="UP000291613"/>
    </source>
</evidence>
<dbReference type="Pfam" id="PF02738">
    <property type="entry name" value="MoCoBD_1"/>
    <property type="match status" value="1"/>
</dbReference>
<dbReference type="Pfam" id="PF01799">
    <property type="entry name" value="Fer2_2"/>
    <property type="match status" value="1"/>
</dbReference>
<dbReference type="Proteomes" id="UP000291613">
    <property type="component" value="Unassembled WGS sequence"/>
</dbReference>
<dbReference type="PROSITE" id="PS51085">
    <property type="entry name" value="2FE2S_FER_2"/>
    <property type="match status" value="1"/>
</dbReference>
<evidence type="ECO:0000256" key="3">
    <source>
        <dbReference type="ARBA" id="ARBA00022723"/>
    </source>
</evidence>